<proteinExistence type="predicted"/>
<dbReference type="HOGENOM" id="CLU_034350_1_0_2"/>
<reference evidence="1 2" key="1">
    <citation type="journal article" date="2015" name="Proc. Natl. Acad. Sci. U.S.A.">
        <title>Genomic and proteomic characterization of "Candidatus Nitrosopelagicus brevis": An ammonia-oxidizing archaeon from the open ocean.</title>
        <authorList>
            <person name="Santoro A.E."/>
            <person name="Dupont C.L."/>
            <person name="Richter R.A."/>
            <person name="Craig M.T."/>
            <person name="Carini P."/>
            <person name="McIlvin M.R."/>
            <person name="Yang Y."/>
            <person name="Orsi W.D."/>
            <person name="Moran D.M."/>
            <person name="Saito M.A."/>
        </authorList>
    </citation>
    <scope>NUCLEOTIDE SEQUENCE [LARGE SCALE GENOMIC DNA]</scope>
    <source>
        <strain evidence="2">V2</strain>
    </source>
</reference>
<evidence type="ECO:0000313" key="1">
    <source>
        <dbReference type="EMBL" id="AJA92925.1"/>
    </source>
</evidence>
<evidence type="ECO:0000313" key="2">
    <source>
        <dbReference type="Proteomes" id="UP000030944"/>
    </source>
</evidence>
<dbReference type="AlphaFoldDB" id="A0A0A7V8D2"/>
<dbReference type="Proteomes" id="UP000030944">
    <property type="component" value="Chromosome"/>
</dbReference>
<dbReference type="STRING" id="1410606.T478_1359"/>
<dbReference type="KEGG" id="nbv:T478_1359"/>
<protein>
    <recommendedName>
        <fullName evidence="3">Peptidase</fullName>
    </recommendedName>
</protein>
<name>A0A0A7V8D2_9ARCH</name>
<organism evidence="1 2">
    <name type="scientific">Candidatus Nitrosopelagicus brevis</name>
    <dbReference type="NCBI Taxonomy" id="1410606"/>
    <lineage>
        <taxon>Archaea</taxon>
        <taxon>Nitrososphaerota</taxon>
    </lineage>
</organism>
<evidence type="ECO:0008006" key="3">
    <source>
        <dbReference type="Google" id="ProtNLM"/>
    </source>
</evidence>
<accession>A0A0A7V8D2</accession>
<dbReference type="GeneID" id="24817234"/>
<sequence>MTLPFLSESAFGHGLGGDAAPPISFEGMEVTIFTQLDPADMTAGEVDSANISIRFFDMLTDENLNQVTYRVEVWRSGDLLARNYFYDDDGTLNVEVRPKADCYEEKPWKCTEYYGEVHGTAGGLFARGEGRPLIDGPIFEKGGLYNVKVSIEGATSPRSLVAQPLNFDTFVSVAQDQSFFIKTAEAAEVPVTVKTYYDDVENFTYNQGNNAISFDMPFDWDPEYIELVQMVHEEIRVPKSFDPYNPETSFKGYVDGVEVDQRVLVMDPYSSETENIVHFLVTGTELQRINELLGESHYSSKTMSFELVPEGTVEKNSFDMPFDNGYKALIAWDSAYGAGDEIPFEFSFFDNNGGIVKDVIYAFGLVSPQGEQFNLVTGDTPEEFVGTKSVEGIATHFITIPDDGMYTLNLVLTGEGFSNYDEFFQSSQMFEVGVSTTSSFNPIPSAEQSVNIPNWVKNNAKWWSNGEIDDNTFASGIEFMIKEGIISVPTTSSGAQNDNATIPDWVRNNAAWWADGQIDDNTFASGIQFLVKEGIISV</sequence>
<dbReference type="EMBL" id="CP007026">
    <property type="protein sequence ID" value="AJA92925.1"/>
    <property type="molecule type" value="Genomic_DNA"/>
</dbReference>
<dbReference type="RefSeq" id="WP_238573583.1">
    <property type="nucleotide sequence ID" value="NZ_CP007026.1"/>
</dbReference>
<gene>
    <name evidence="1" type="ORF">T478_1359</name>
</gene>